<protein>
    <submittedName>
        <fullName evidence="5">Serine protease</fullName>
    </submittedName>
</protein>
<dbReference type="Pfam" id="PF00089">
    <property type="entry name" value="Trypsin"/>
    <property type="match status" value="1"/>
</dbReference>
<dbReference type="EMBL" id="HG806176">
    <property type="protein sequence ID" value="CDW57543.1"/>
    <property type="molecule type" value="Genomic_DNA"/>
</dbReference>
<keyword evidence="2 5" id="KW-0645">Protease</keyword>
<dbReference type="AlphaFoldDB" id="A0A077ZDA7"/>
<dbReference type="PROSITE" id="PS00135">
    <property type="entry name" value="TRYPSIN_SER"/>
    <property type="match status" value="1"/>
</dbReference>
<feature type="signal peptide" evidence="3">
    <location>
        <begin position="1"/>
        <end position="22"/>
    </location>
</feature>
<dbReference type="STRING" id="36087.A0A077ZDA7"/>
<dbReference type="PROSITE" id="PS00134">
    <property type="entry name" value="TRYPSIN_HIS"/>
    <property type="match status" value="1"/>
</dbReference>
<evidence type="ECO:0000313" key="6">
    <source>
        <dbReference type="Proteomes" id="UP000030665"/>
    </source>
</evidence>
<dbReference type="SUPFAM" id="SSF50494">
    <property type="entry name" value="Trypsin-like serine proteases"/>
    <property type="match status" value="1"/>
</dbReference>
<name>A0A077ZDA7_TRITR</name>
<proteinExistence type="predicted"/>
<dbReference type="Gene3D" id="2.40.10.10">
    <property type="entry name" value="Trypsin-like serine proteases"/>
    <property type="match status" value="1"/>
</dbReference>
<dbReference type="InterPro" id="IPR043504">
    <property type="entry name" value="Peptidase_S1_PA_chymotrypsin"/>
</dbReference>
<dbReference type="SMART" id="SM00020">
    <property type="entry name" value="Tryp_SPc"/>
    <property type="match status" value="1"/>
</dbReference>
<evidence type="ECO:0000313" key="5">
    <source>
        <dbReference type="EMBL" id="CDW57543.1"/>
    </source>
</evidence>
<gene>
    <name evidence="5" type="ORF">TTRE_0000583501</name>
</gene>
<dbReference type="GO" id="GO:0006508">
    <property type="term" value="P:proteolysis"/>
    <property type="evidence" value="ECO:0007669"/>
    <property type="project" value="UniProtKB-KW"/>
</dbReference>
<dbReference type="Proteomes" id="UP000030665">
    <property type="component" value="Unassembled WGS sequence"/>
</dbReference>
<organism evidence="5 6">
    <name type="scientific">Trichuris trichiura</name>
    <name type="common">Whipworm</name>
    <name type="synonym">Trichocephalus trichiurus</name>
    <dbReference type="NCBI Taxonomy" id="36087"/>
    <lineage>
        <taxon>Eukaryota</taxon>
        <taxon>Metazoa</taxon>
        <taxon>Ecdysozoa</taxon>
        <taxon>Nematoda</taxon>
        <taxon>Enoplea</taxon>
        <taxon>Dorylaimia</taxon>
        <taxon>Trichinellida</taxon>
        <taxon>Trichuridae</taxon>
        <taxon>Trichuris</taxon>
    </lineage>
</organism>
<dbReference type="GO" id="GO:0004252">
    <property type="term" value="F:serine-type endopeptidase activity"/>
    <property type="evidence" value="ECO:0007669"/>
    <property type="project" value="InterPro"/>
</dbReference>
<keyword evidence="1" id="KW-1015">Disulfide bond</keyword>
<dbReference type="InterPro" id="IPR009003">
    <property type="entry name" value="Peptidase_S1_PA"/>
</dbReference>
<dbReference type="PRINTS" id="PR00722">
    <property type="entry name" value="CHYMOTRYPSIN"/>
</dbReference>
<dbReference type="InterPro" id="IPR001314">
    <property type="entry name" value="Peptidase_S1A"/>
</dbReference>
<evidence type="ECO:0000256" key="1">
    <source>
        <dbReference type="ARBA" id="ARBA00023157"/>
    </source>
</evidence>
<feature type="domain" description="Peptidase S1" evidence="4">
    <location>
        <begin position="43"/>
        <end position="281"/>
    </location>
</feature>
<evidence type="ECO:0000256" key="3">
    <source>
        <dbReference type="SAM" id="SignalP"/>
    </source>
</evidence>
<keyword evidence="6" id="KW-1185">Reference proteome</keyword>
<dbReference type="PANTHER" id="PTHR24250">
    <property type="entry name" value="CHYMOTRYPSIN-RELATED"/>
    <property type="match status" value="1"/>
</dbReference>
<dbReference type="InterPro" id="IPR033116">
    <property type="entry name" value="TRYPSIN_SER"/>
</dbReference>
<dbReference type="PROSITE" id="PS50240">
    <property type="entry name" value="TRYPSIN_DOM"/>
    <property type="match status" value="1"/>
</dbReference>
<dbReference type="OrthoDB" id="6376138at2759"/>
<reference evidence="5" key="1">
    <citation type="submission" date="2014-01" db="EMBL/GenBank/DDBJ databases">
        <authorList>
            <person name="Aslett M."/>
        </authorList>
    </citation>
    <scope>NUCLEOTIDE SEQUENCE</scope>
</reference>
<dbReference type="CDD" id="cd00190">
    <property type="entry name" value="Tryp_SPc"/>
    <property type="match status" value="1"/>
</dbReference>
<feature type="chain" id="PRO_5001728654" evidence="3">
    <location>
        <begin position="23"/>
        <end position="295"/>
    </location>
</feature>
<evidence type="ECO:0000256" key="2">
    <source>
        <dbReference type="RuleBase" id="RU363034"/>
    </source>
</evidence>
<dbReference type="PANTHER" id="PTHR24250:SF50">
    <property type="entry name" value="PEPTIDASE S1 DOMAIN-CONTAINING PROTEIN"/>
    <property type="match status" value="1"/>
</dbReference>
<dbReference type="InterPro" id="IPR001254">
    <property type="entry name" value="Trypsin_dom"/>
</dbReference>
<keyword evidence="2" id="KW-0720">Serine protease</keyword>
<reference evidence="5" key="2">
    <citation type="submission" date="2014-03" db="EMBL/GenBank/DDBJ databases">
        <title>The whipworm genome and dual-species transcriptomics of an intimate host-pathogen interaction.</title>
        <authorList>
            <person name="Foth B.J."/>
            <person name="Tsai I.J."/>
            <person name="Reid A.J."/>
            <person name="Bancroft A.J."/>
            <person name="Nichol S."/>
            <person name="Tracey A."/>
            <person name="Holroyd N."/>
            <person name="Cotton J.A."/>
            <person name="Stanley E.J."/>
            <person name="Zarowiecki M."/>
            <person name="Liu J.Z."/>
            <person name="Huckvale T."/>
            <person name="Cooper P.J."/>
            <person name="Grencis R.K."/>
            <person name="Berriman M."/>
        </authorList>
    </citation>
    <scope>NUCLEOTIDE SEQUENCE [LARGE SCALE GENOMIC DNA]</scope>
</reference>
<dbReference type="InterPro" id="IPR018114">
    <property type="entry name" value="TRYPSIN_HIS"/>
</dbReference>
<keyword evidence="3" id="KW-0732">Signal</keyword>
<sequence>MLKLLSQCVILLSTLLWQVTTPKRTYHGKTFHYFNNPSFRGRIVGGVQAPPHAFPWQALIQRSFPSLVTCGGSLIQLNKSKNESDLILTAAHCMYDKQRHLWIDSKNVTVILGAHNRLNPYEESRKVHFVRGYLAHFYQPSATDNDIAVLKLSSPAAHSPTIGPVCVPENKDVVKPGTACLTIGWGATDSWDSLGALRMVSLTITTPEACNWTPLRHPQEICAHDFSGGGICNGDSGSPLLCEQGGRYFVFGIASWVTNCGEVSAFVNVSHYSDWIRGAAWWLDEWLVKAEPTNT</sequence>
<evidence type="ECO:0000259" key="4">
    <source>
        <dbReference type="PROSITE" id="PS50240"/>
    </source>
</evidence>
<keyword evidence="2" id="KW-0378">Hydrolase</keyword>
<accession>A0A077ZDA7</accession>